<evidence type="ECO:0000259" key="2">
    <source>
        <dbReference type="Pfam" id="PF14522"/>
    </source>
</evidence>
<dbReference type="OrthoDB" id="9814800at2"/>
<feature type="transmembrane region" description="Helical" evidence="1">
    <location>
        <begin position="12"/>
        <end position="32"/>
    </location>
</feature>
<reference evidence="3 4" key="1">
    <citation type="submission" date="2019-03" db="EMBL/GenBank/DDBJ databases">
        <title>Genomic Encyclopedia of Type Strains, Phase IV (KMG-IV): sequencing the most valuable type-strain genomes for metagenomic binning, comparative biology and taxonomic classification.</title>
        <authorList>
            <person name="Goeker M."/>
        </authorList>
    </citation>
    <scope>NUCLEOTIDE SEQUENCE [LARGE SCALE GENOMIC DNA]</scope>
    <source>
        <strain evidence="3 4">DSM 103792</strain>
    </source>
</reference>
<dbReference type="InterPro" id="IPR036280">
    <property type="entry name" value="Multihaem_cyt_sf"/>
</dbReference>
<gene>
    <name evidence="3" type="ORF">EV696_12443</name>
</gene>
<dbReference type="SUPFAM" id="SSF48695">
    <property type="entry name" value="Multiheme cytochromes"/>
    <property type="match status" value="1"/>
</dbReference>
<dbReference type="EMBL" id="SNYM01000024">
    <property type="protein sequence ID" value="TDQ44561.1"/>
    <property type="molecule type" value="Genomic_DNA"/>
</dbReference>
<evidence type="ECO:0000313" key="4">
    <source>
        <dbReference type="Proteomes" id="UP000295375"/>
    </source>
</evidence>
<feature type="domain" description="Cytochrome c7-like" evidence="2">
    <location>
        <begin position="121"/>
        <end position="179"/>
    </location>
</feature>
<organism evidence="3 4">
    <name type="scientific">Permianibacter aggregans</name>
    <dbReference type="NCBI Taxonomy" id="1510150"/>
    <lineage>
        <taxon>Bacteria</taxon>
        <taxon>Pseudomonadati</taxon>
        <taxon>Pseudomonadota</taxon>
        <taxon>Gammaproteobacteria</taxon>
        <taxon>Pseudomonadales</taxon>
        <taxon>Pseudomonadaceae</taxon>
        <taxon>Permianibacter</taxon>
    </lineage>
</organism>
<sequence>MAISLRAVLRPYSMLGAIVLIALAGVICGFYLSEWFFSGRAPAQPIAFSHKIHAGDHQIPCLHCHLYAEDSKVAGVPPVAKCMGCHSNIATDRPLIVALNDYWEKQEPIPWVKVHDLPDFVHFSHKRHVRAGLACNTCHGEVEQMEVLRRVSNLQMGWCIQCHQQNAVRFGTDCMTCHK</sequence>
<accession>A0A4R6UD11</accession>
<dbReference type="Pfam" id="PF14522">
    <property type="entry name" value="Cytochrome_C7"/>
    <property type="match status" value="1"/>
</dbReference>
<dbReference type="InterPro" id="IPR029467">
    <property type="entry name" value="Cyt_c7-like"/>
</dbReference>
<comment type="caution">
    <text evidence="3">The sequence shown here is derived from an EMBL/GenBank/DDBJ whole genome shotgun (WGS) entry which is preliminary data.</text>
</comment>
<dbReference type="CDD" id="cd08168">
    <property type="entry name" value="Cytochrom_C3"/>
    <property type="match status" value="1"/>
</dbReference>
<keyword evidence="4" id="KW-1185">Reference proteome</keyword>
<evidence type="ECO:0000313" key="3">
    <source>
        <dbReference type="EMBL" id="TDQ44561.1"/>
    </source>
</evidence>
<name>A0A4R6UD11_9GAMM</name>
<dbReference type="RefSeq" id="WP_133593225.1">
    <property type="nucleotide sequence ID" value="NZ_CP037953.1"/>
</dbReference>
<dbReference type="PANTHER" id="PTHR39425:SF1">
    <property type="entry name" value="CYTOCHROME C7-LIKE DOMAIN-CONTAINING PROTEIN"/>
    <property type="match status" value="1"/>
</dbReference>
<evidence type="ECO:0000256" key="1">
    <source>
        <dbReference type="SAM" id="Phobius"/>
    </source>
</evidence>
<keyword evidence="1" id="KW-0472">Membrane</keyword>
<dbReference type="PANTHER" id="PTHR39425">
    <property type="entry name" value="LIPOPROTEIN CYTOCHROME C"/>
    <property type="match status" value="1"/>
</dbReference>
<dbReference type="AlphaFoldDB" id="A0A4R6UD11"/>
<keyword evidence="1" id="KW-1133">Transmembrane helix</keyword>
<keyword evidence="1" id="KW-0812">Transmembrane</keyword>
<dbReference type="Proteomes" id="UP000295375">
    <property type="component" value="Unassembled WGS sequence"/>
</dbReference>
<proteinExistence type="predicted"/>
<dbReference type="Gene3D" id="3.90.10.10">
    <property type="entry name" value="Cytochrome C3"/>
    <property type="match status" value="2"/>
</dbReference>
<protein>
    <submittedName>
        <fullName evidence="3">Quinol:cytochrome c oxidoreductase pentaheme cytochrome subunit</fullName>
    </submittedName>
</protein>